<reference evidence="1 2" key="1">
    <citation type="submission" date="2016-04" db="EMBL/GenBank/DDBJ databases">
        <title>A degradative enzymes factory behind the ericoid mycorrhizal symbiosis.</title>
        <authorList>
            <consortium name="DOE Joint Genome Institute"/>
            <person name="Martino E."/>
            <person name="Morin E."/>
            <person name="Grelet G."/>
            <person name="Kuo A."/>
            <person name="Kohler A."/>
            <person name="Daghino S."/>
            <person name="Barry K."/>
            <person name="Choi C."/>
            <person name="Cichocki N."/>
            <person name="Clum A."/>
            <person name="Copeland A."/>
            <person name="Hainaut M."/>
            <person name="Haridas S."/>
            <person name="Labutti K."/>
            <person name="Lindquist E."/>
            <person name="Lipzen A."/>
            <person name="Khouja H.-R."/>
            <person name="Murat C."/>
            <person name="Ohm R."/>
            <person name="Olson A."/>
            <person name="Spatafora J."/>
            <person name="Veneault-Fourrey C."/>
            <person name="Henrissat B."/>
            <person name="Grigoriev I."/>
            <person name="Martin F."/>
            <person name="Perotto S."/>
        </authorList>
    </citation>
    <scope>NUCLEOTIDE SEQUENCE [LARGE SCALE GENOMIC DNA]</scope>
    <source>
        <strain evidence="1 2">F</strain>
    </source>
</reference>
<accession>A0A2J6RS14</accession>
<dbReference type="OrthoDB" id="5376140at2759"/>
<evidence type="ECO:0000313" key="1">
    <source>
        <dbReference type="EMBL" id="PMD41315.1"/>
    </source>
</evidence>
<keyword evidence="2" id="KW-1185">Reference proteome</keyword>
<name>A0A2J6RS14_HYAVF</name>
<protein>
    <submittedName>
        <fullName evidence="1">Uncharacterized protein</fullName>
    </submittedName>
</protein>
<dbReference type="AlphaFoldDB" id="A0A2J6RS14"/>
<proteinExistence type="predicted"/>
<gene>
    <name evidence="1" type="ORF">L207DRAFT_323096</name>
</gene>
<evidence type="ECO:0000313" key="2">
    <source>
        <dbReference type="Proteomes" id="UP000235786"/>
    </source>
</evidence>
<sequence length="378" mass="43983">MLSQTRQPMGYSKGYVPKWGPTEAFREFLRNWKDAIIETNQLKQAQCKVTVNGFDSRNIYIAEVRHPTTQSLLGFIRWQDGTVELSNFKAQMKREMLDIGVTTKRGSHETAGKHREGFKVGALVITRNLYRVRYESSNFYWAFKFGGHLQQQLYCSLSPMNENKIKTLRDKEEKRIAAGTARQLQSNIWEDVTVKIGRIYGTGERVKKEDFLKWLDVSFDLQHPSSTIETRHGCLILDEEFARRVYLKSLLLRGNSFEKPLKFGYNFFRGSVERDRTSLERTGQETRIPAEIWEEAIRLHGCDITDKYLALLRNDKTADVHRVENSITQFTAEKVWSRLLKQNSDRACFYHDTLNGDKDAEIIRNSLKMEPIQLPTPL</sequence>
<organism evidence="1 2">
    <name type="scientific">Hyaloscypha variabilis (strain UAMH 11265 / GT02V1 / F)</name>
    <name type="common">Meliniomyces variabilis</name>
    <dbReference type="NCBI Taxonomy" id="1149755"/>
    <lineage>
        <taxon>Eukaryota</taxon>
        <taxon>Fungi</taxon>
        <taxon>Dikarya</taxon>
        <taxon>Ascomycota</taxon>
        <taxon>Pezizomycotina</taxon>
        <taxon>Leotiomycetes</taxon>
        <taxon>Helotiales</taxon>
        <taxon>Hyaloscyphaceae</taxon>
        <taxon>Hyaloscypha</taxon>
        <taxon>Hyaloscypha variabilis</taxon>
    </lineage>
</organism>
<dbReference type="Proteomes" id="UP000235786">
    <property type="component" value="Unassembled WGS sequence"/>
</dbReference>
<dbReference type="EMBL" id="KZ613944">
    <property type="protein sequence ID" value="PMD41315.1"/>
    <property type="molecule type" value="Genomic_DNA"/>
</dbReference>